<dbReference type="AlphaFoldDB" id="G4YYZ6"/>
<dbReference type="Proteomes" id="UP000002640">
    <property type="component" value="Unassembled WGS sequence"/>
</dbReference>
<dbReference type="EMBL" id="JH159152">
    <property type="protein sequence ID" value="EGZ23277.1"/>
    <property type="molecule type" value="Genomic_DNA"/>
</dbReference>
<organism evidence="2 3">
    <name type="scientific">Phytophthora sojae (strain P6497)</name>
    <name type="common">Soybean stem and root rot agent</name>
    <name type="synonym">Phytophthora megasperma f. sp. glycines</name>
    <dbReference type="NCBI Taxonomy" id="1094619"/>
    <lineage>
        <taxon>Eukaryota</taxon>
        <taxon>Sar</taxon>
        <taxon>Stramenopiles</taxon>
        <taxon>Oomycota</taxon>
        <taxon>Peronosporomycetes</taxon>
        <taxon>Peronosporales</taxon>
        <taxon>Peronosporaceae</taxon>
        <taxon>Phytophthora</taxon>
    </lineage>
</organism>
<evidence type="ECO:0000313" key="2">
    <source>
        <dbReference type="EMBL" id="EGZ23277.1"/>
    </source>
</evidence>
<evidence type="ECO:0000256" key="1">
    <source>
        <dbReference type="SAM" id="MobiDB-lite"/>
    </source>
</evidence>
<feature type="region of interest" description="Disordered" evidence="1">
    <location>
        <begin position="312"/>
        <end position="349"/>
    </location>
</feature>
<dbReference type="OMA" id="HEVREHI"/>
<proteinExistence type="predicted"/>
<dbReference type="PROSITE" id="PS50896">
    <property type="entry name" value="LISH"/>
    <property type="match status" value="1"/>
</dbReference>
<feature type="compositionally biased region" description="Basic and acidic residues" evidence="1">
    <location>
        <begin position="90"/>
        <end position="100"/>
    </location>
</feature>
<reference evidence="2 3" key="1">
    <citation type="journal article" date="2006" name="Science">
        <title>Phytophthora genome sequences uncover evolutionary origins and mechanisms of pathogenesis.</title>
        <authorList>
            <person name="Tyler B.M."/>
            <person name="Tripathy S."/>
            <person name="Zhang X."/>
            <person name="Dehal P."/>
            <person name="Jiang R.H."/>
            <person name="Aerts A."/>
            <person name="Arredondo F.D."/>
            <person name="Baxter L."/>
            <person name="Bensasson D."/>
            <person name="Beynon J.L."/>
            <person name="Chapman J."/>
            <person name="Damasceno C.M."/>
            <person name="Dorrance A.E."/>
            <person name="Dou D."/>
            <person name="Dickerman A.W."/>
            <person name="Dubchak I.L."/>
            <person name="Garbelotto M."/>
            <person name="Gijzen M."/>
            <person name="Gordon S.G."/>
            <person name="Govers F."/>
            <person name="Grunwald N.J."/>
            <person name="Huang W."/>
            <person name="Ivors K.L."/>
            <person name="Jones R.W."/>
            <person name="Kamoun S."/>
            <person name="Krampis K."/>
            <person name="Lamour K.H."/>
            <person name="Lee M.K."/>
            <person name="McDonald W.H."/>
            <person name="Medina M."/>
            <person name="Meijer H.J."/>
            <person name="Nordberg E.K."/>
            <person name="Maclean D.J."/>
            <person name="Ospina-Giraldo M.D."/>
            <person name="Morris P.F."/>
            <person name="Phuntumart V."/>
            <person name="Putnam N.H."/>
            <person name="Rash S."/>
            <person name="Rose J.K."/>
            <person name="Sakihama Y."/>
            <person name="Salamov A.A."/>
            <person name="Savidor A."/>
            <person name="Scheuring C.F."/>
            <person name="Smith B.M."/>
            <person name="Sobral B.W."/>
            <person name="Terry A."/>
            <person name="Torto-Alalibo T.A."/>
            <person name="Win J."/>
            <person name="Xu Z."/>
            <person name="Zhang H."/>
            <person name="Grigoriev I.V."/>
            <person name="Rokhsar D.S."/>
            <person name="Boore J.L."/>
        </authorList>
    </citation>
    <scope>NUCLEOTIDE SEQUENCE [LARGE SCALE GENOMIC DNA]</scope>
    <source>
        <strain evidence="2 3">P6497</strain>
    </source>
</reference>
<gene>
    <name evidence="2" type="ORF">PHYSODRAFT_482454</name>
</gene>
<feature type="region of interest" description="Disordered" evidence="1">
    <location>
        <begin position="72"/>
        <end position="100"/>
    </location>
</feature>
<dbReference type="KEGG" id="psoj:PHYSODRAFT_482454"/>
<feature type="compositionally biased region" description="Acidic residues" evidence="1">
    <location>
        <begin position="763"/>
        <end position="777"/>
    </location>
</feature>
<name>G4YYZ6_PHYSP</name>
<protein>
    <submittedName>
        <fullName evidence="2">Uncharacterized protein</fullName>
    </submittedName>
</protein>
<feature type="compositionally biased region" description="Low complexity" evidence="1">
    <location>
        <begin position="749"/>
        <end position="762"/>
    </location>
</feature>
<dbReference type="InterPro" id="IPR043136">
    <property type="entry name" value="B30.2/SPRY_sf"/>
</dbReference>
<keyword evidence="3" id="KW-1185">Reference proteome</keyword>
<sequence>MSLDPRCVAFEGRLHADRRTAEYVGRASHDNDAACFRSSRAAAAGARAQKLRVFYFETQILATATDELAANPSPARIDTSNSSVAVRRHAAQDRDAAATTARDWRRRAELQAMDLEDVQIPSISVNGSSGGVPVNFNFSLNSRTMQQMRSRIDRRRIRRSNERMKFNHKIAVGFLVDDAEQKVAASDKISTSFSLFSRSSGFMEARMSRRAVKQLMQRILPDVTAGGESGSSSEEEEEENEGAQKRSRTYPATLHSDLGETVNSLAYVGKTGRVVSHGRVFLQCERYGAGDVLMGMLAARDVFDLDDFGEVEVVSDDEESDDEEDEEESKDEDGEDGVSVEEDDVRLDRVDDAEMEDIDGRHEDEKALYASVSLHGAGECVHAVFEPDEFQFDLAEFELQIQKDRQCSLIVERAKRSENLTSSEMEQSDCKDEAAMNELVQDFFLHYGYESAYKAFEAALAPTKRPRLSSDAMDMDDGEEAEASTVTLGVSSVEDMEDESKSDDVDFGEVQLSLYPPQKQQMRESLSLRHEVREHIRCFRTAQALVALEQHAATLTTNVAAYRSRLFRKLMLHCQILCVIDILTHDTDVKSGPMLAASGALTARSGWDPESAIEIARQIFGPSSEIAANGKRKRQRDSQNKRDSTDDVALAMSLLLYDQHESIPESSRARKFLTSEFRESVADQLNSLLLTSEDSAKTPPRVSALEAFMKDLESLQKECLHQGCRVYPESVAAATNDRSKTSSRRRRASVSSSSDDSSSQSQSEDDNRFDDDDGDEE</sequence>
<dbReference type="InterPro" id="IPR006594">
    <property type="entry name" value="LisH"/>
</dbReference>
<dbReference type="RefSeq" id="XP_009518565.1">
    <property type="nucleotide sequence ID" value="XM_009520270.1"/>
</dbReference>
<feature type="compositionally biased region" description="Acidic residues" evidence="1">
    <location>
        <begin position="312"/>
        <end position="345"/>
    </location>
</feature>
<dbReference type="InParanoid" id="G4YYZ6"/>
<dbReference type="GeneID" id="20655502"/>
<feature type="region of interest" description="Disordered" evidence="1">
    <location>
        <begin position="223"/>
        <end position="255"/>
    </location>
</feature>
<accession>G4YYZ6</accession>
<feature type="region of interest" description="Disordered" evidence="1">
    <location>
        <begin position="731"/>
        <end position="777"/>
    </location>
</feature>
<evidence type="ECO:0000313" key="3">
    <source>
        <dbReference type="Proteomes" id="UP000002640"/>
    </source>
</evidence>
<dbReference type="Gene3D" id="2.60.120.920">
    <property type="match status" value="1"/>
</dbReference>
<dbReference type="STRING" id="1094619.G4YYZ6"/>